<dbReference type="SUPFAM" id="SSF161098">
    <property type="entry name" value="MetI-like"/>
    <property type="match status" value="1"/>
</dbReference>
<keyword evidence="2 7" id="KW-0813">Transport</keyword>
<keyword evidence="5 7" id="KW-1133">Transmembrane helix</keyword>
<dbReference type="EMBL" id="JASCXW010000011">
    <property type="protein sequence ID" value="MDI6452813.1"/>
    <property type="molecule type" value="Genomic_DNA"/>
</dbReference>
<dbReference type="PANTHER" id="PTHR30193:SF1">
    <property type="entry name" value="ABC TRANSPORTER PERMEASE PROTEIN YESP-RELATED"/>
    <property type="match status" value="1"/>
</dbReference>
<dbReference type="InterPro" id="IPR035906">
    <property type="entry name" value="MetI-like_sf"/>
</dbReference>
<gene>
    <name evidence="9" type="ORF">QJ521_04485</name>
</gene>
<evidence type="ECO:0000259" key="8">
    <source>
        <dbReference type="PROSITE" id="PS50928"/>
    </source>
</evidence>
<keyword evidence="4 7" id="KW-0812">Transmembrane</keyword>
<proteinExistence type="inferred from homology"/>
<reference evidence="9" key="1">
    <citation type="submission" date="2023-05" db="EMBL/GenBank/DDBJ databases">
        <title>Mariniplasma microaerophilum sp. nov., a novel anaerobic mollicute isolated from terrestrial mud volcano, Taman Peninsula, Russia.</title>
        <authorList>
            <person name="Khomyakova M.A."/>
            <person name="Merkel A.Y."/>
            <person name="Slobodkin A.I."/>
        </authorList>
    </citation>
    <scope>NUCLEOTIDE SEQUENCE</scope>
    <source>
        <strain evidence="9">M4Ah</strain>
    </source>
</reference>
<dbReference type="GO" id="GO:0005886">
    <property type="term" value="C:plasma membrane"/>
    <property type="evidence" value="ECO:0007669"/>
    <property type="project" value="UniProtKB-SubCell"/>
</dbReference>
<dbReference type="PROSITE" id="PS50928">
    <property type="entry name" value="ABC_TM1"/>
    <property type="match status" value="1"/>
</dbReference>
<evidence type="ECO:0000313" key="10">
    <source>
        <dbReference type="Proteomes" id="UP001431532"/>
    </source>
</evidence>
<protein>
    <submittedName>
        <fullName evidence="9">Sugar ABC transporter permease</fullName>
    </submittedName>
</protein>
<dbReference type="Pfam" id="PF00528">
    <property type="entry name" value="BPD_transp_1"/>
    <property type="match status" value="1"/>
</dbReference>
<accession>A0AAW6U4A8</accession>
<feature type="domain" description="ABC transmembrane type-1" evidence="8">
    <location>
        <begin position="32"/>
        <end position="245"/>
    </location>
</feature>
<evidence type="ECO:0000256" key="6">
    <source>
        <dbReference type="ARBA" id="ARBA00023136"/>
    </source>
</evidence>
<keyword evidence="6 7" id="KW-0472">Membrane</keyword>
<comment type="similarity">
    <text evidence="7">Belongs to the binding-protein-dependent transport system permease family.</text>
</comment>
<dbReference type="RefSeq" id="WP_282839238.1">
    <property type="nucleotide sequence ID" value="NZ_JASCXW010000011.1"/>
</dbReference>
<dbReference type="PANTHER" id="PTHR30193">
    <property type="entry name" value="ABC TRANSPORTER PERMEASE PROTEIN"/>
    <property type="match status" value="1"/>
</dbReference>
<evidence type="ECO:0000256" key="5">
    <source>
        <dbReference type="ARBA" id="ARBA00022989"/>
    </source>
</evidence>
<dbReference type="GO" id="GO:0055085">
    <property type="term" value="P:transmembrane transport"/>
    <property type="evidence" value="ECO:0007669"/>
    <property type="project" value="InterPro"/>
</dbReference>
<evidence type="ECO:0000256" key="1">
    <source>
        <dbReference type="ARBA" id="ARBA00004651"/>
    </source>
</evidence>
<feature type="transmembrane region" description="Helical" evidence="7">
    <location>
        <begin position="69"/>
        <end position="90"/>
    </location>
</feature>
<feature type="transmembrane region" description="Helical" evidence="7">
    <location>
        <begin position="194"/>
        <end position="215"/>
    </location>
</feature>
<dbReference type="Gene3D" id="1.10.3720.10">
    <property type="entry name" value="MetI-like"/>
    <property type="match status" value="1"/>
</dbReference>
<comment type="caution">
    <text evidence="9">The sequence shown here is derived from an EMBL/GenBank/DDBJ whole genome shotgun (WGS) entry which is preliminary data.</text>
</comment>
<dbReference type="InterPro" id="IPR000515">
    <property type="entry name" value="MetI-like"/>
</dbReference>
<feature type="transmembrane region" description="Helical" evidence="7">
    <location>
        <begin position="169"/>
        <end position="188"/>
    </location>
</feature>
<feature type="transmembrane region" description="Helical" evidence="7">
    <location>
        <begin position="227"/>
        <end position="248"/>
    </location>
</feature>
<feature type="transmembrane region" description="Helical" evidence="7">
    <location>
        <begin position="36"/>
        <end position="57"/>
    </location>
</feature>
<evidence type="ECO:0000256" key="7">
    <source>
        <dbReference type="RuleBase" id="RU363032"/>
    </source>
</evidence>
<evidence type="ECO:0000256" key="3">
    <source>
        <dbReference type="ARBA" id="ARBA00022475"/>
    </source>
</evidence>
<evidence type="ECO:0000256" key="2">
    <source>
        <dbReference type="ARBA" id="ARBA00022448"/>
    </source>
</evidence>
<name>A0AAW6U4A8_9MOLU</name>
<comment type="subcellular location">
    <subcellularLocation>
        <location evidence="1 7">Cell membrane</location>
        <topology evidence="1 7">Multi-pass membrane protein</topology>
    </subcellularLocation>
</comment>
<dbReference type="CDD" id="cd06261">
    <property type="entry name" value="TM_PBP2"/>
    <property type="match status" value="1"/>
</dbReference>
<keyword evidence="3" id="KW-1003">Cell membrane</keyword>
<keyword evidence="10" id="KW-1185">Reference proteome</keyword>
<dbReference type="InterPro" id="IPR051393">
    <property type="entry name" value="ABC_transporter_permease"/>
</dbReference>
<feature type="transmembrane region" description="Helical" evidence="7">
    <location>
        <begin position="110"/>
        <end position="131"/>
    </location>
</feature>
<dbReference type="Proteomes" id="UP001431532">
    <property type="component" value="Unassembled WGS sequence"/>
</dbReference>
<dbReference type="AlphaFoldDB" id="A0AAW6U4A8"/>
<evidence type="ECO:0000256" key="4">
    <source>
        <dbReference type="ARBA" id="ARBA00022692"/>
    </source>
</evidence>
<evidence type="ECO:0000313" key="9">
    <source>
        <dbReference type="EMBL" id="MDI6452813.1"/>
    </source>
</evidence>
<sequence>MTLLAPDEAKFVGFKNYAAFFSGMDPLFWLSLKNTLIYAFLNVTFTIVFALLVALLLNNNVKGKNVFRTIFFIPSLLPAVASAIMFRWVFDPSNGVVNSLLRMIGVSSPPIWLESAQTALLTLVIISAYGFGGKMIIFMTGLNSISDSYYEAAEIDGAGYWTKLFKITLPLLSPIIFYNVLMGTIGALQVFTEGFVISGAGPGNSTLFYVLRLYNMAYRQPFRLGQASAMAWLLFIIIGFITFIYFLFSKKYVFYQDGGE</sequence>
<organism evidence="9 10">
    <name type="scientific">Peloplasma aerotolerans</name>
    <dbReference type="NCBI Taxonomy" id="3044389"/>
    <lineage>
        <taxon>Bacteria</taxon>
        <taxon>Bacillati</taxon>
        <taxon>Mycoplasmatota</taxon>
        <taxon>Mollicutes</taxon>
        <taxon>Acholeplasmatales</taxon>
        <taxon>Acholeplasmataceae</taxon>
        <taxon>Peloplasma</taxon>
    </lineage>
</organism>